<keyword evidence="2" id="KW-1185">Reference proteome</keyword>
<dbReference type="Proteomes" id="UP000191820">
    <property type="component" value="Chromosome"/>
</dbReference>
<name>A0ABM6JKX3_9GAMM</name>
<protein>
    <recommendedName>
        <fullName evidence="3">DUF3861 family protein</fullName>
    </recommendedName>
</protein>
<dbReference type="EMBL" id="CP020472">
    <property type="protein sequence ID" value="ARD22919.1"/>
    <property type="molecule type" value="Genomic_DNA"/>
</dbReference>
<accession>A0ABM6JKX3</accession>
<dbReference type="RefSeq" id="WP_080916076.1">
    <property type="nucleotide sequence ID" value="NZ_CP020472.1"/>
</dbReference>
<organism evidence="1 2">
    <name type="scientific">Shewanella japonica</name>
    <dbReference type="NCBI Taxonomy" id="93973"/>
    <lineage>
        <taxon>Bacteria</taxon>
        <taxon>Pseudomonadati</taxon>
        <taxon>Pseudomonadota</taxon>
        <taxon>Gammaproteobacteria</taxon>
        <taxon>Alteromonadales</taxon>
        <taxon>Shewanellaceae</taxon>
        <taxon>Shewanella</taxon>
    </lineage>
</organism>
<dbReference type="Gene3D" id="3.10.20.850">
    <property type="entry name" value="Protein of unknown function DUF3861"/>
    <property type="match status" value="1"/>
</dbReference>
<dbReference type="InterPro" id="IPR024476">
    <property type="entry name" value="DUF3861"/>
</dbReference>
<evidence type="ECO:0008006" key="3">
    <source>
        <dbReference type="Google" id="ProtNLM"/>
    </source>
</evidence>
<dbReference type="Pfam" id="PF12977">
    <property type="entry name" value="DUF3861"/>
    <property type="match status" value="1"/>
</dbReference>
<proteinExistence type="predicted"/>
<reference evidence="1 2" key="1">
    <citation type="submission" date="2017-03" db="EMBL/GenBank/DDBJ databases">
        <title>Genome sequencing of Shewanella japonica KCTC 22435.</title>
        <authorList>
            <person name="Kim K.M."/>
        </authorList>
    </citation>
    <scope>NUCLEOTIDE SEQUENCE [LARGE SCALE GENOMIC DNA]</scope>
    <source>
        <strain evidence="1 2">KCTC 22435</strain>
    </source>
</reference>
<dbReference type="InterPro" id="IPR038194">
    <property type="entry name" value="DUF3861_sf"/>
</dbReference>
<gene>
    <name evidence="1" type="ORF">SJ2017_2631</name>
</gene>
<sequence>MNTILRKGHQYRITIEEINLADNQTGQTLDFEFQDREDVLNVVEKLQKGSGLEPQEATKVALGLRLLGPIMMQNRKHQLFAEFMPHFKNFMHHLKSTVKQAVKQQAIN</sequence>
<evidence type="ECO:0000313" key="2">
    <source>
        <dbReference type="Proteomes" id="UP000191820"/>
    </source>
</evidence>
<evidence type="ECO:0000313" key="1">
    <source>
        <dbReference type="EMBL" id="ARD22919.1"/>
    </source>
</evidence>